<feature type="region of interest" description="Disordered" evidence="7">
    <location>
        <begin position="1"/>
        <end position="77"/>
    </location>
</feature>
<dbReference type="InterPro" id="IPR011011">
    <property type="entry name" value="Znf_FYVE_PHD"/>
</dbReference>
<dbReference type="InterPro" id="IPR019786">
    <property type="entry name" value="Zinc_finger_PHD-type_CS"/>
</dbReference>
<comment type="caution">
    <text evidence="9">The sequence shown here is derived from an EMBL/GenBank/DDBJ whole genome shotgun (WGS) entry which is preliminary data.</text>
</comment>
<dbReference type="SMART" id="SM00249">
    <property type="entry name" value="PHD"/>
    <property type="match status" value="1"/>
</dbReference>
<protein>
    <recommendedName>
        <fullName evidence="8">PHD-type domain-containing protein</fullName>
    </recommendedName>
</protein>
<dbReference type="InterPro" id="IPR001965">
    <property type="entry name" value="Znf_PHD"/>
</dbReference>
<evidence type="ECO:0000256" key="5">
    <source>
        <dbReference type="ARBA" id="ARBA00023242"/>
    </source>
</evidence>
<dbReference type="PANTHER" id="PTHR46174:SF1">
    <property type="entry name" value="CXXC-TYPE ZINC FINGER PROTEIN 1"/>
    <property type="match status" value="1"/>
</dbReference>
<proteinExistence type="predicted"/>
<dbReference type="AlphaFoldDB" id="A0AAE0K9H4"/>
<dbReference type="SUPFAM" id="SSF57903">
    <property type="entry name" value="FYVE/PHD zinc finger"/>
    <property type="match status" value="1"/>
</dbReference>
<feature type="region of interest" description="Disordered" evidence="7">
    <location>
        <begin position="418"/>
        <end position="478"/>
    </location>
</feature>
<evidence type="ECO:0000256" key="3">
    <source>
        <dbReference type="ARBA" id="ARBA00022771"/>
    </source>
</evidence>
<organism evidence="9 10">
    <name type="scientific">Podospora didyma</name>
    <dbReference type="NCBI Taxonomy" id="330526"/>
    <lineage>
        <taxon>Eukaryota</taxon>
        <taxon>Fungi</taxon>
        <taxon>Dikarya</taxon>
        <taxon>Ascomycota</taxon>
        <taxon>Pezizomycotina</taxon>
        <taxon>Sordariomycetes</taxon>
        <taxon>Sordariomycetidae</taxon>
        <taxon>Sordariales</taxon>
        <taxon>Podosporaceae</taxon>
        <taxon>Podospora</taxon>
    </lineage>
</organism>
<reference evidence="9" key="1">
    <citation type="journal article" date="2023" name="Mol. Phylogenet. Evol.">
        <title>Genome-scale phylogeny and comparative genomics of the fungal order Sordariales.</title>
        <authorList>
            <person name="Hensen N."/>
            <person name="Bonometti L."/>
            <person name="Westerberg I."/>
            <person name="Brannstrom I.O."/>
            <person name="Guillou S."/>
            <person name="Cros-Aarteil S."/>
            <person name="Calhoun S."/>
            <person name="Haridas S."/>
            <person name="Kuo A."/>
            <person name="Mondo S."/>
            <person name="Pangilinan J."/>
            <person name="Riley R."/>
            <person name="LaButti K."/>
            <person name="Andreopoulos B."/>
            <person name="Lipzen A."/>
            <person name="Chen C."/>
            <person name="Yan M."/>
            <person name="Daum C."/>
            <person name="Ng V."/>
            <person name="Clum A."/>
            <person name="Steindorff A."/>
            <person name="Ohm R.A."/>
            <person name="Martin F."/>
            <person name="Silar P."/>
            <person name="Natvig D.O."/>
            <person name="Lalanne C."/>
            <person name="Gautier V."/>
            <person name="Ament-Velasquez S.L."/>
            <person name="Kruys A."/>
            <person name="Hutchinson M.I."/>
            <person name="Powell A.J."/>
            <person name="Barry K."/>
            <person name="Miller A.N."/>
            <person name="Grigoriev I.V."/>
            <person name="Debuchy R."/>
            <person name="Gladieux P."/>
            <person name="Hiltunen Thoren M."/>
            <person name="Johannesson H."/>
        </authorList>
    </citation>
    <scope>NUCLEOTIDE SEQUENCE</scope>
    <source>
        <strain evidence="9">CBS 232.78</strain>
    </source>
</reference>
<sequence length="478" mass="51184">MGGAFKTTPAKAALKKKRGTASVIKAPKRSRGGGRGGGGGIGRRGRSGGGRKKSIGGGGEGGSSPGPSSSMVGNSSGAESDSGPYCLCRGPDDHKFMIACDRCEDWFHGACIGMDKYTGEVLVQKYICPNCRVDGLYLTRYKKMCSLEGCDQPARIYNPEDRSIFCTEEHCQQWWEQLIATLPKSKKGDSGGSLEVLTQEEFMGLLGPPGKGNKDAWKLSKKPFGVPKDFWETVDCNRALTDEERHMLETSAAERYALGEEMVLCKKMLQLLEMATKRREAAIAAGRGTTKDLCGYDIRLDTIGVAHQFSVFLQSPQGEAIFKAGRLDAPSPSELAAATAAVATNNNEITRTGGAGGYENGIKEADPLTAGMCIKKKCKPHAQWGVILTKDVRHAIKELAAQAKEKLDTEERVRESAASRFARKSRESSSAVTVCRGESESAGDYGSGDGDDETMDDDGDDEGDDGAAAENRGDEVMT</sequence>
<dbReference type="InterPro" id="IPR037869">
    <property type="entry name" value="Spp1/CFP1"/>
</dbReference>
<evidence type="ECO:0000313" key="9">
    <source>
        <dbReference type="EMBL" id="KAK3372002.1"/>
    </source>
</evidence>
<dbReference type="Proteomes" id="UP001285441">
    <property type="component" value="Unassembled WGS sequence"/>
</dbReference>
<dbReference type="Pfam" id="PF00628">
    <property type="entry name" value="PHD"/>
    <property type="match status" value="1"/>
</dbReference>
<feature type="compositionally biased region" description="Gly residues" evidence="7">
    <location>
        <begin position="33"/>
        <end position="42"/>
    </location>
</feature>
<dbReference type="PANTHER" id="PTHR46174">
    <property type="entry name" value="CXXC-TYPE ZINC FINGER PROTEIN 1"/>
    <property type="match status" value="1"/>
</dbReference>
<dbReference type="InterPro" id="IPR013083">
    <property type="entry name" value="Znf_RING/FYVE/PHD"/>
</dbReference>
<dbReference type="InterPro" id="IPR019787">
    <property type="entry name" value="Znf_PHD-finger"/>
</dbReference>
<accession>A0AAE0K9H4</accession>
<dbReference type="Gene3D" id="3.30.40.10">
    <property type="entry name" value="Zinc/RING finger domain, C3HC4 (zinc finger)"/>
    <property type="match status" value="1"/>
</dbReference>
<name>A0AAE0K9H4_9PEZI</name>
<feature type="compositionally biased region" description="Low complexity" evidence="7">
    <location>
        <begin position="1"/>
        <end position="12"/>
    </location>
</feature>
<evidence type="ECO:0000313" key="10">
    <source>
        <dbReference type="Proteomes" id="UP001285441"/>
    </source>
</evidence>
<dbReference type="PROSITE" id="PS01359">
    <property type="entry name" value="ZF_PHD_1"/>
    <property type="match status" value="1"/>
</dbReference>
<dbReference type="PROSITE" id="PS50016">
    <property type="entry name" value="ZF_PHD_2"/>
    <property type="match status" value="1"/>
</dbReference>
<evidence type="ECO:0000256" key="6">
    <source>
        <dbReference type="PROSITE-ProRule" id="PRU00146"/>
    </source>
</evidence>
<feature type="compositionally biased region" description="Gly residues" evidence="7">
    <location>
        <begin position="55"/>
        <end position="64"/>
    </location>
</feature>
<gene>
    <name evidence="9" type="ORF">B0H63DRAFT_496729</name>
</gene>
<keyword evidence="5" id="KW-0539">Nucleus</keyword>
<keyword evidence="4" id="KW-0862">Zinc</keyword>
<keyword evidence="3 6" id="KW-0863">Zinc-finger</keyword>
<dbReference type="GO" id="GO:0048188">
    <property type="term" value="C:Set1C/COMPASS complex"/>
    <property type="evidence" value="ECO:0007669"/>
    <property type="project" value="InterPro"/>
</dbReference>
<dbReference type="EMBL" id="JAULSW010000008">
    <property type="protein sequence ID" value="KAK3372002.1"/>
    <property type="molecule type" value="Genomic_DNA"/>
</dbReference>
<reference evidence="9" key="2">
    <citation type="submission" date="2023-06" db="EMBL/GenBank/DDBJ databases">
        <authorList>
            <consortium name="Lawrence Berkeley National Laboratory"/>
            <person name="Haridas S."/>
            <person name="Hensen N."/>
            <person name="Bonometti L."/>
            <person name="Westerberg I."/>
            <person name="Brannstrom I.O."/>
            <person name="Guillou S."/>
            <person name="Cros-Aarteil S."/>
            <person name="Calhoun S."/>
            <person name="Kuo A."/>
            <person name="Mondo S."/>
            <person name="Pangilinan J."/>
            <person name="Riley R."/>
            <person name="LaButti K."/>
            <person name="Andreopoulos B."/>
            <person name="Lipzen A."/>
            <person name="Chen C."/>
            <person name="Yanf M."/>
            <person name="Daum C."/>
            <person name="Ng V."/>
            <person name="Clum A."/>
            <person name="Steindorff A."/>
            <person name="Ohm R."/>
            <person name="Martin F."/>
            <person name="Silar P."/>
            <person name="Natvig D."/>
            <person name="Lalanne C."/>
            <person name="Gautier V."/>
            <person name="Ament-velasquez S.L."/>
            <person name="Kruys A."/>
            <person name="Hutchinson M.I."/>
            <person name="Powell A.J."/>
            <person name="Barry K."/>
            <person name="Miller A.N."/>
            <person name="Grigoriev I.V."/>
            <person name="Debuchy R."/>
            <person name="Gladieux P."/>
            <person name="Thoren M.H."/>
            <person name="Johannesson H."/>
        </authorList>
    </citation>
    <scope>NUCLEOTIDE SEQUENCE</scope>
    <source>
        <strain evidence="9">CBS 232.78</strain>
    </source>
</reference>
<dbReference type="GO" id="GO:0008270">
    <property type="term" value="F:zinc ion binding"/>
    <property type="evidence" value="ECO:0007669"/>
    <property type="project" value="UniProtKB-KW"/>
</dbReference>
<evidence type="ECO:0000256" key="4">
    <source>
        <dbReference type="ARBA" id="ARBA00022833"/>
    </source>
</evidence>
<feature type="compositionally biased region" description="Low complexity" evidence="7">
    <location>
        <begin position="65"/>
        <end position="77"/>
    </location>
</feature>
<feature type="domain" description="PHD-type" evidence="8">
    <location>
        <begin position="83"/>
        <end position="134"/>
    </location>
</feature>
<evidence type="ECO:0000256" key="7">
    <source>
        <dbReference type="SAM" id="MobiDB-lite"/>
    </source>
</evidence>
<comment type="subcellular location">
    <subcellularLocation>
        <location evidence="1">Nucleus</location>
    </subcellularLocation>
</comment>
<keyword evidence="10" id="KW-1185">Reference proteome</keyword>
<evidence type="ECO:0000259" key="8">
    <source>
        <dbReference type="PROSITE" id="PS50016"/>
    </source>
</evidence>
<dbReference type="GO" id="GO:0045893">
    <property type="term" value="P:positive regulation of DNA-templated transcription"/>
    <property type="evidence" value="ECO:0007669"/>
    <property type="project" value="TreeGrafter"/>
</dbReference>
<feature type="compositionally biased region" description="Acidic residues" evidence="7">
    <location>
        <begin position="449"/>
        <end position="467"/>
    </location>
</feature>
<keyword evidence="2" id="KW-0479">Metal-binding</keyword>
<evidence type="ECO:0000256" key="1">
    <source>
        <dbReference type="ARBA" id="ARBA00004123"/>
    </source>
</evidence>
<evidence type="ECO:0000256" key="2">
    <source>
        <dbReference type="ARBA" id="ARBA00022723"/>
    </source>
</evidence>
<feature type="compositionally biased region" description="Basic residues" evidence="7">
    <location>
        <begin position="43"/>
        <end position="54"/>
    </location>
</feature>